<feature type="transmembrane region" description="Helical" evidence="1">
    <location>
        <begin position="72"/>
        <end position="92"/>
    </location>
</feature>
<dbReference type="Proteomes" id="UP000535543">
    <property type="component" value="Unassembled WGS sequence"/>
</dbReference>
<keyword evidence="1" id="KW-0812">Transmembrane</keyword>
<evidence type="ECO:0000313" key="2">
    <source>
        <dbReference type="EMBL" id="NMN97726.1"/>
    </source>
</evidence>
<keyword evidence="1" id="KW-1133">Transmembrane helix</keyword>
<dbReference type="RefSeq" id="WP_169590811.1">
    <property type="nucleotide sequence ID" value="NZ_VCQU01000008.1"/>
</dbReference>
<comment type="caution">
    <text evidence="2">The sequence shown here is derived from an EMBL/GenBank/DDBJ whole genome shotgun (WGS) entry which is preliminary data.</text>
</comment>
<dbReference type="EMBL" id="VCQU01000008">
    <property type="protein sequence ID" value="NMN97726.1"/>
    <property type="molecule type" value="Genomic_DNA"/>
</dbReference>
<organism evidence="2 3">
    <name type="scientific">Antrihabitans stalactiti</name>
    <dbReference type="NCBI Taxonomy" id="2584121"/>
    <lineage>
        <taxon>Bacteria</taxon>
        <taxon>Bacillati</taxon>
        <taxon>Actinomycetota</taxon>
        <taxon>Actinomycetes</taxon>
        <taxon>Mycobacteriales</taxon>
        <taxon>Nocardiaceae</taxon>
        <taxon>Antrihabitans</taxon>
    </lineage>
</organism>
<proteinExistence type="predicted"/>
<evidence type="ECO:0000256" key="1">
    <source>
        <dbReference type="SAM" id="Phobius"/>
    </source>
</evidence>
<keyword evidence="3" id="KW-1185">Reference proteome</keyword>
<name>A0A848KIT9_9NOCA</name>
<gene>
    <name evidence="2" type="ORF">FGL95_22065</name>
</gene>
<evidence type="ECO:0000313" key="3">
    <source>
        <dbReference type="Proteomes" id="UP000535543"/>
    </source>
</evidence>
<reference evidence="2 3" key="1">
    <citation type="submission" date="2019-05" db="EMBL/GenBank/DDBJ databases">
        <authorList>
            <person name="Lee S.D."/>
        </authorList>
    </citation>
    <scope>NUCLEOTIDE SEQUENCE [LARGE SCALE GENOMIC DNA]</scope>
    <source>
        <strain evidence="2 3">YC2-7</strain>
    </source>
</reference>
<feature type="transmembrane region" description="Helical" evidence="1">
    <location>
        <begin position="47"/>
        <end position="65"/>
    </location>
</feature>
<keyword evidence="1" id="KW-0472">Membrane</keyword>
<dbReference type="AlphaFoldDB" id="A0A848KIT9"/>
<reference evidence="2 3" key="2">
    <citation type="submission" date="2020-06" db="EMBL/GenBank/DDBJ databases">
        <title>Antribacter stalactiti gen. nov., sp. nov., a new member of the family Nacardiaceae isolated from a cave.</title>
        <authorList>
            <person name="Kim I.S."/>
        </authorList>
    </citation>
    <scope>NUCLEOTIDE SEQUENCE [LARGE SCALE GENOMIC DNA]</scope>
    <source>
        <strain evidence="2 3">YC2-7</strain>
    </source>
</reference>
<sequence length="94" mass="9935">MTDSLSGRLIRGLSGAITAGVIVLTLVVVGAHFLGDRWDFPGPGSTSITWHVATSVVVFVAQVVADRRRGGASLVASLAVFVVTAALLWTQWWD</sequence>
<protein>
    <submittedName>
        <fullName evidence="2">Uncharacterized protein</fullName>
    </submittedName>
</protein>
<accession>A0A848KIT9</accession>
<feature type="transmembrane region" description="Helical" evidence="1">
    <location>
        <begin position="12"/>
        <end position="35"/>
    </location>
</feature>